<keyword evidence="1" id="KW-0175">Coiled coil</keyword>
<reference evidence="4" key="1">
    <citation type="submission" date="2011-07" db="EMBL/GenBank/DDBJ databases">
        <authorList>
            <consortium name="Caenorhabditis brenneri Sequencing and Analysis Consortium"/>
            <person name="Wilson R.K."/>
        </authorList>
    </citation>
    <scope>NUCLEOTIDE SEQUENCE [LARGE SCALE GENOMIC DNA]</scope>
    <source>
        <strain evidence="4">PB2801</strain>
    </source>
</reference>
<dbReference type="InterPro" id="IPR012885">
    <property type="entry name" value="F-box_Sdz-33"/>
</dbReference>
<dbReference type="InParanoid" id="G0MFB9"/>
<proteinExistence type="predicted"/>
<feature type="coiled-coil region" evidence="1">
    <location>
        <begin position="266"/>
        <end position="293"/>
    </location>
</feature>
<feature type="domain" description="Sdz-33 F-box" evidence="2">
    <location>
        <begin position="110"/>
        <end position="159"/>
    </location>
</feature>
<evidence type="ECO:0000259" key="2">
    <source>
        <dbReference type="Pfam" id="PF07735"/>
    </source>
</evidence>
<sequence>MYIEEAKDVVMMFTVINYILDLFRTDLDIVSVFANELSSVQALASQPTIQTAREVGFLGCHGGSNSVADLFNLYNNLNGPLKYADVWPTIDGEVGLLPKLFGAENLFAAKSAWIQEEHLLSSNSRFMLLKKSKLNEDAIISFLKQWLDGGFTRLEMMMIWFETEHWINSEQVLNSFEWTQWDPEKRSSKFEFKPLRRLEFLKRQLKSYSELGLVQFENEKTEKGAEIRNLKKKWHEHVMTLNALNKKLQQRVLQREAAMTKANSVVHLTTNVRDERNREIEELQKEIAKKRLQL</sequence>
<organism evidence="4">
    <name type="scientific">Caenorhabditis brenneri</name>
    <name type="common">Nematode worm</name>
    <dbReference type="NCBI Taxonomy" id="135651"/>
    <lineage>
        <taxon>Eukaryota</taxon>
        <taxon>Metazoa</taxon>
        <taxon>Ecdysozoa</taxon>
        <taxon>Nematoda</taxon>
        <taxon>Chromadorea</taxon>
        <taxon>Rhabditida</taxon>
        <taxon>Rhabditina</taxon>
        <taxon>Rhabditomorpha</taxon>
        <taxon>Rhabditoidea</taxon>
        <taxon>Rhabditidae</taxon>
        <taxon>Peloderinae</taxon>
        <taxon>Caenorhabditis</taxon>
    </lineage>
</organism>
<gene>
    <name evidence="3" type="ORF">CAEBREN_05977</name>
</gene>
<evidence type="ECO:0000313" key="4">
    <source>
        <dbReference type="Proteomes" id="UP000008068"/>
    </source>
</evidence>
<evidence type="ECO:0000313" key="3">
    <source>
        <dbReference type="EMBL" id="EGT54201.1"/>
    </source>
</evidence>
<keyword evidence="4" id="KW-1185">Reference proteome</keyword>
<evidence type="ECO:0000256" key="1">
    <source>
        <dbReference type="SAM" id="Coils"/>
    </source>
</evidence>
<name>G0MFB9_CAEBE</name>
<dbReference type="EMBL" id="GL379792">
    <property type="protein sequence ID" value="EGT54201.1"/>
    <property type="molecule type" value="Genomic_DNA"/>
</dbReference>
<dbReference type="Proteomes" id="UP000008068">
    <property type="component" value="Unassembled WGS sequence"/>
</dbReference>
<dbReference type="HOGENOM" id="CLU_947407_0_0_1"/>
<accession>G0MFB9</accession>
<protein>
    <recommendedName>
        <fullName evidence="2">Sdz-33 F-box domain-containing protein</fullName>
    </recommendedName>
</protein>
<dbReference type="AlphaFoldDB" id="G0MFB9"/>
<dbReference type="PANTHER" id="PTHR21503">
    <property type="entry name" value="F-BOX-CONTAINING HYPOTHETICAL PROTEIN C.ELEGANS"/>
    <property type="match status" value="1"/>
</dbReference>
<dbReference type="PANTHER" id="PTHR21503:SF8">
    <property type="entry name" value="F-BOX ASSOCIATED DOMAIN-CONTAINING PROTEIN-RELATED"/>
    <property type="match status" value="1"/>
</dbReference>
<dbReference type="Pfam" id="PF07735">
    <property type="entry name" value="FBA_2"/>
    <property type="match status" value="1"/>
</dbReference>